<feature type="compositionally biased region" description="Acidic residues" evidence="1">
    <location>
        <begin position="48"/>
        <end position="57"/>
    </location>
</feature>
<feature type="compositionally biased region" description="Polar residues" evidence="1">
    <location>
        <begin position="177"/>
        <end position="191"/>
    </location>
</feature>
<feature type="region of interest" description="Disordered" evidence="1">
    <location>
        <begin position="177"/>
        <end position="199"/>
    </location>
</feature>
<evidence type="ECO:0000313" key="2">
    <source>
        <dbReference type="EnsemblMetazoa" id="XP_030840999"/>
    </source>
</evidence>
<feature type="region of interest" description="Disordered" evidence="1">
    <location>
        <begin position="138"/>
        <end position="159"/>
    </location>
</feature>
<sequence length="450" mass="51890">MPWTLPTFKDTTSRISKKCRDRFKSCDDKTYGGVAKKEVPVDTRSSEEYFDAEDELQPTDLKTLDRGQSEEKRTNTNQIYPQDKVKDNHQVQHDTKDQTVKNSQKDDTSKHIWDNTGQQPPRTKYNLYQHATRAWKRHRSHSCDSKPDNCKTNIAGEPRTSPVRYMSSVVLNDWNPSHMSKGVYQQQQSSEPHNRSKEGKKVLCKNTMHAYYWYSTSLAPLPRAGDPPTIEINPEQPATTDEESGKACQEENQHSGKSSGWLGWLGHIGCWLGNWFVWFTLFRWLPWLPTRTPRIYLCTSRGIVSIRGLKEKLQALSDPSRCVVQDLELPYNRLEQFKFPSEVNSTDAMILCHSIRNRGFSITDVQDSIYDEFLKSCNEVFGRDHMVVVVHDFNFNKETLKGQMETFQSIQPATFKMAGLVVLAGKLDDTEVQLCQDDLAQLEKFVKKFC</sequence>
<feature type="compositionally biased region" description="Basic and acidic residues" evidence="1">
    <location>
        <begin position="30"/>
        <end position="47"/>
    </location>
</feature>
<feature type="region of interest" description="Disordered" evidence="1">
    <location>
        <begin position="224"/>
        <end position="252"/>
    </location>
</feature>
<feature type="compositionally biased region" description="Basic and acidic residues" evidence="1">
    <location>
        <begin position="243"/>
        <end position="252"/>
    </location>
</feature>
<accession>A0A7M7SYP8</accession>
<dbReference type="AlphaFoldDB" id="A0A7M7SYP8"/>
<evidence type="ECO:0000313" key="3">
    <source>
        <dbReference type="Proteomes" id="UP000007110"/>
    </source>
</evidence>
<dbReference type="KEGG" id="spu:115923805"/>
<protein>
    <submittedName>
        <fullName evidence="2">Uncharacterized protein</fullName>
    </submittedName>
</protein>
<organism evidence="2 3">
    <name type="scientific">Strongylocentrotus purpuratus</name>
    <name type="common">Purple sea urchin</name>
    <dbReference type="NCBI Taxonomy" id="7668"/>
    <lineage>
        <taxon>Eukaryota</taxon>
        <taxon>Metazoa</taxon>
        <taxon>Echinodermata</taxon>
        <taxon>Eleutherozoa</taxon>
        <taxon>Echinozoa</taxon>
        <taxon>Echinoidea</taxon>
        <taxon>Euechinoidea</taxon>
        <taxon>Echinacea</taxon>
        <taxon>Camarodonta</taxon>
        <taxon>Echinidea</taxon>
        <taxon>Strongylocentrotidae</taxon>
        <taxon>Strongylocentrotus</taxon>
    </lineage>
</organism>
<feature type="compositionally biased region" description="Basic and acidic residues" evidence="1">
    <location>
        <begin position="62"/>
        <end position="74"/>
    </location>
</feature>
<evidence type="ECO:0000256" key="1">
    <source>
        <dbReference type="SAM" id="MobiDB-lite"/>
    </source>
</evidence>
<dbReference type="EnsemblMetazoa" id="XM_030985139">
    <property type="protein sequence ID" value="XP_030840999"/>
    <property type="gene ID" value="LOC115923805"/>
</dbReference>
<feature type="compositionally biased region" description="Basic and acidic residues" evidence="1">
    <location>
        <begin position="83"/>
        <end position="113"/>
    </location>
</feature>
<feature type="region of interest" description="Disordered" evidence="1">
    <location>
        <begin position="30"/>
        <end position="123"/>
    </location>
</feature>
<proteinExistence type="predicted"/>
<reference evidence="3" key="1">
    <citation type="submission" date="2015-02" db="EMBL/GenBank/DDBJ databases">
        <title>Genome sequencing for Strongylocentrotus purpuratus.</title>
        <authorList>
            <person name="Murali S."/>
            <person name="Liu Y."/>
            <person name="Vee V."/>
            <person name="English A."/>
            <person name="Wang M."/>
            <person name="Skinner E."/>
            <person name="Han Y."/>
            <person name="Muzny D.M."/>
            <person name="Worley K.C."/>
            <person name="Gibbs R.A."/>
        </authorList>
    </citation>
    <scope>NUCLEOTIDE SEQUENCE</scope>
</reference>
<dbReference type="Proteomes" id="UP000007110">
    <property type="component" value="Unassembled WGS sequence"/>
</dbReference>
<dbReference type="GeneID" id="115923805"/>
<name>A0A7M7SYP8_STRPU</name>
<reference evidence="2" key="2">
    <citation type="submission" date="2021-01" db="UniProtKB">
        <authorList>
            <consortium name="EnsemblMetazoa"/>
        </authorList>
    </citation>
    <scope>IDENTIFICATION</scope>
</reference>
<dbReference type="RefSeq" id="XP_030840999.1">
    <property type="nucleotide sequence ID" value="XM_030985139.1"/>
</dbReference>
<keyword evidence="3" id="KW-1185">Reference proteome</keyword>
<dbReference type="InParanoid" id="A0A7M7SYP8"/>